<gene>
    <name evidence="1" type="ORF">GCM10010439_26730</name>
</gene>
<comment type="caution">
    <text evidence="1">The sequence shown here is derived from an EMBL/GenBank/DDBJ whole genome shotgun (WGS) entry which is preliminary data.</text>
</comment>
<name>A0ABP6GPK4_9ACTN</name>
<organism evidence="1 2">
    <name type="scientific">Actinocorallia aurantiaca</name>
    <dbReference type="NCBI Taxonomy" id="46204"/>
    <lineage>
        <taxon>Bacteria</taxon>
        <taxon>Bacillati</taxon>
        <taxon>Actinomycetota</taxon>
        <taxon>Actinomycetes</taxon>
        <taxon>Streptosporangiales</taxon>
        <taxon>Thermomonosporaceae</taxon>
        <taxon>Actinocorallia</taxon>
    </lineage>
</organism>
<evidence type="ECO:0000313" key="1">
    <source>
        <dbReference type="EMBL" id="GAA2725814.1"/>
    </source>
</evidence>
<evidence type="ECO:0000313" key="2">
    <source>
        <dbReference type="Proteomes" id="UP001501842"/>
    </source>
</evidence>
<sequence>MIVPLLCVAAAVGLYHRAGRLLSSGCVVRVVSQAPSPDGERRAFVHDYDCGATSSAATHVSVLPADERPEEPGNVLVVDHGHEPVPPGTKGGPHVTVAWTTADRLKVTRPAGARVFRAEPGSDGVTIGHVLAPG</sequence>
<dbReference type="EMBL" id="BAAATZ010000009">
    <property type="protein sequence ID" value="GAA2725814.1"/>
    <property type="molecule type" value="Genomic_DNA"/>
</dbReference>
<proteinExistence type="predicted"/>
<keyword evidence="2" id="KW-1185">Reference proteome</keyword>
<reference evidence="2" key="1">
    <citation type="journal article" date="2019" name="Int. J. Syst. Evol. Microbiol.">
        <title>The Global Catalogue of Microorganisms (GCM) 10K type strain sequencing project: providing services to taxonomists for standard genome sequencing and annotation.</title>
        <authorList>
            <consortium name="The Broad Institute Genomics Platform"/>
            <consortium name="The Broad Institute Genome Sequencing Center for Infectious Disease"/>
            <person name="Wu L."/>
            <person name="Ma J."/>
        </authorList>
    </citation>
    <scope>NUCLEOTIDE SEQUENCE [LARGE SCALE GENOMIC DNA]</scope>
    <source>
        <strain evidence="2">JCM 8201</strain>
    </source>
</reference>
<dbReference type="Proteomes" id="UP001501842">
    <property type="component" value="Unassembled WGS sequence"/>
</dbReference>
<protein>
    <submittedName>
        <fullName evidence="1">Uncharacterized protein</fullName>
    </submittedName>
</protein>
<accession>A0ABP6GPK4</accession>